<dbReference type="Pfam" id="PF01520">
    <property type="entry name" value="Amidase_3"/>
    <property type="match status" value="1"/>
</dbReference>
<sequence length="312" mass="35081">MKILRKIPLLVALMISNIFILNYNVYAQDSNELMKYDFNNDNIINSKDIDEITNKYNTYKDDGRYDKKYDLNNDGIIDIYDIAMVSKNDGKKVRSCLVVIDAGHNYGGDDGAYGNGYSERDLNMQVTIKLEEELKSRGYNVYLTRTPVDMSGYALTESLRRRYTVANDLKADLFISLHHNSSESASSTGVSTYYSTYKPNIKDNPADLIPLTSHYDGKTDIRPTNAGIQSRELAKNVVNALSSRCGYGKSDSDQGRIGYVDRNLSVTVNTNMPSILVELGYISNANEARRCANQGEQLSKVRVIADEIVKMF</sequence>
<dbReference type="InterPro" id="IPR018247">
    <property type="entry name" value="EF_Hand_1_Ca_BS"/>
</dbReference>
<protein>
    <submittedName>
        <fullName evidence="4">N-acetylmuramoyl-L-alanine amidase</fullName>
    </submittedName>
</protein>
<gene>
    <name evidence="4" type="ORF">SAMN02745163_03314</name>
</gene>
<keyword evidence="1" id="KW-0378">Hydrolase</keyword>
<dbReference type="GO" id="GO:0004553">
    <property type="term" value="F:hydrolase activity, hydrolyzing O-glycosyl compounds"/>
    <property type="evidence" value="ECO:0007669"/>
    <property type="project" value="InterPro"/>
</dbReference>
<dbReference type="OrthoDB" id="9763643at2"/>
<dbReference type="SUPFAM" id="SSF53187">
    <property type="entry name" value="Zn-dependent exopeptidases"/>
    <property type="match status" value="1"/>
</dbReference>
<dbReference type="Gene3D" id="1.10.1330.10">
    <property type="entry name" value="Dockerin domain"/>
    <property type="match status" value="1"/>
</dbReference>
<dbReference type="Pfam" id="PF00404">
    <property type="entry name" value="Dockerin_1"/>
    <property type="match status" value="1"/>
</dbReference>
<dbReference type="PANTHER" id="PTHR30404:SF0">
    <property type="entry name" value="N-ACETYLMURAMOYL-L-ALANINE AMIDASE AMIC"/>
    <property type="match status" value="1"/>
</dbReference>
<dbReference type="SMART" id="SM00646">
    <property type="entry name" value="Ami_3"/>
    <property type="match status" value="1"/>
</dbReference>
<dbReference type="InterPro" id="IPR002508">
    <property type="entry name" value="MurNAc-LAA_cat"/>
</dbReference>
<evidence type="ECO:0000256" key="1">
    <source>
        <dbReference type="ARBA" id="ARBA00022801"/>
    </source>
</evidence>
<dbReference type="Proteomes" id="UP000184310">
    <property type="component" value="Unassembled WGS sequence"/>
</dbReference>
<keyword evidence="2" id="KW-0812">Transmembrane</keyword>
<dbReference type="Gene3D" id="3.40.630.40">
    <property type="entry name" value="Zn-dependent exopeptidases"/>
    <property type="match status" value="1"/>
</dbReference>
<evidence type="ECO:0000256" key="2">
    <source>
        <dbReference type="SAM" id="Phobius"/>
    </source>
</evidence>
<dbReference type="RefSeq" id="WP_072990383.1">
    <property type="nucleotide sequence ID" value="NZ_FQZB01000014.1"/>
</dbReference>
<proteinExistence type="predicted"/>
<dbReference type="InterPro" id="IPR050695">
    <property type="entry name" value="N-acetylmuramoyl_amidase_3"/>
</dbReference>
<dbReference type="SUPFAM" id="SSF63446">
    <property type="entry name" value="Type I dockerin domain"/>
    <property type="match status" value="1"/>
</dbReference>
<dbReference type="EMBL" id="FQZB01000014">
    <property type="protein sequence ID" value="SHK16295.1"/>
    <property type="molecule type" value="Genomic_DNA"/>
</dbReference>
<dbReference type="GO" id="GO:0000272">
    <property type="term" value="P:polysaccharide catabolic process"/>
    <property type="evidence" value="ECO:0007669"/>
    <property type="project" value="InterPro"/>
</dbReference>
<evidence type="ECO:0000259" key="3">
    <source>
        <dbReference type="SMART" id="SM00646"/>
    </source>
</evidence>
<feature type="transmembrane region" description="Helical" evidence="2">
    <location>
        <begin position="7"/>
        <end position="26"/>
    </location>
</feature>
<dbReference type="PROSITE" id="PS00018">
    <property type="entry name" value="EF_HAND_1"/>
    <property type="match status" value="1"/>
</dbReference>
<evidence type="ECO:0000313" key="4">
    <source>
        <dbReference type="EMBL" id="SHK16295.1"/>
    </source>
</evidence>
<organism evidence="4 5">
    <name type="scientific">Clostridium cavendishii DSM 21758</name>
    <dbReference type="NCBI Taxonomy" id="1121302"/>
    <lineage>
        <taxon>Bacteria</taxon>
        <taxon>Bacillati</taxon>
        <taxon>Bacillota</taxon>
        <taxon>Clostridia</taxon>
        <taxon>Eubacteriales</taxon>
        <taxon>Clostridiaceae</taxon>
        <taxon>Clostridium</taxon>
    </lineage>
</organism>
<dbReference type="InterPro" id="IPR002105">
    <property type="entry name" value="Dockerin_1_rpt"/>
</dbReference>
<keyword evidence="5" id="KW-1185">Reference proteome</keyword>
<keyword evidence="2" id="KW-0472">Membrane</keyword>
<reference evidence="4 5" key="1">
    <citation type="submission" date="2016-11" db="EMBL/GenBank/DDBJ databases">
        <authorList>
            <person name="Jaros S."/>
            <person name="Januszkiewicz K."/>
            <person name="Wedrychowicz H."/>
        </authorList>
    </citation>
    <scope>NUCLEOTIDE SEQUENCE [LARGE SCALE GENOMIC DNA]</scope>
    <source>
        <strain evidence="4 5">DSM 21758</strain>
    </source>
</reference>
<dbReference type="STRING" id="1121302.SAMN02745163_03314"/>
<keyword evidence="2" id="KW-1133">Transmembrane helix</keyword>
<dbReference type="GO" id="GO:0008745">
    <property type="term" value="F:N-acetylmuramoyl-L-alanine amidase activity"/>
    <property type="evidence" value="ECO:0007669"/>
    <property type="project" value="InterPro"/>
</dbReference>
<name>A0A1M6Q840_9CLOT</name>
<dbReference type="PANTHER" id="PTHR30404">
    <property type="entry name" value="N-ACETYLMURAMOYL-L-ALANINE AMIDASE"/>
    <property type="match status" value="1"/>
</dbReference>
<dbReference type="CDD" id="cd02696">
    <property type="entry name" value="MurNAc-LAA"/>
    <property type="match status" value="1"/>
</dbReference>
<dbReference type="GO" id="GO:0009253">
    <property type="term" value="P:peptidoglycan catabolic process"/>
    <property type="evidence" value="ECO:0007669"/>
    <property type="project" value="InterPro"/>
</dbReference>
<dbReference type="GO" id="GO:0030288">
    <property type="term" value="C:outer membrane-bounded periplasmic space"/>
    <property type="evidence" value="ECO:0007669"/>
    <property type="project" value="TreeGrafter"/>
</dbReference>
<dbReference type="AlphaFoldDB" id="A0A1M6Q840"/>
<feature type="domain" description="MurNAc-LAA" evidence="3">
    <location>
        <begin position="163"/>
        <end position="309"/>
    </location>
</feature>
<dbReference type="InterPro" id="IPR036439">
    <property type="entry name" value="Dockerin_dom_sf"/>
</dbReference>
<accession>A0A1M6Q840</accession>
<evidence type="ECO:0000313" key="5">
    <source>
        <dbReference type="Proteomes" id="UP000184310"/>
    </source>
</evidence>